<reference evidence="1 2" key="1">
    <citation type="submission" date="2011-05" db="EMBL/GenBank/DDBJ databases">
        <title>Complete sequence of Methanotorris igneus Kol 5.</title>
        <authorList>
            <consortium name="US DOE Joint Genome Institute"/>
            <person name="Lucas S."/>
            <person name="Han J."/>
            <person name="Lapidus A."/>
            <person name="Cheng J.-F."/>
            <person name="Goodwin L."/>
            <person name="Pitluck S."/>
            <person name="Peters L."/>
            <person name="Mikhailova N."/>
            <person name="Chertkov O."/>
            <person name="Han C."/>
            <person name="Tapia R."/>
            <person name="Land M."/>
            <person name="Hauser L."/>
            <person name="Kyrpides N."/>
            <person name="Ivanova N."/>
            <person name="Pagani I."/>
            <person name="Sieprawska-Lupa M."/>
            <person name="Whitman W."/>
            <person name="Woyke T."/>
        </authorList>
    </citation>
    <scope>NUCLEOTIDE SEQUENCE [LARGE SCALE GENOMIC DNA]</scope>
    <source>
        <strain evidence="2">DSM 5666 / JCM 11834 / Kol 5</strain>
    </source>
</reference>
<sequence>MRLEDLLNIEVPKIDLSEEQVLARVLGYIVLNTKYGRTYKGIYLSEQGLGHFFTIKKPEIGDFLIKGAFIGKNNILELSRESVFERTEIDEKTINEWKKVALQQPFITGIKEEFFYNEIENRKESRYVALRVLKIIETERNVCESCGILLPSDKDFCECGGRAITVPTLKCITIDKFEHLGYWTIVDYRYEIPSLKYPTLILGHVLPKFINETRSHGGKEYKYTHDILAPGLFVELDKI</sequence>
<dbReference type="EMBL" id="CP002737">
    <property type="protein sequence ID" value="AEF95904.1"/>
    <property type="molecule type" value="Genomic_DNA"/>
</dbReference>
<proteinExistence type="predicted"/>
<protein>
    <submittedName>
        <fullName evidence="1">Uncharacterized protein</fullName>
    </submittedName>
</protein>
<dbReference type="STRING" id="880724.Metig_0348"/>
<evidence type="ECO:0000313" key="2">
    <source>
        <dbReference type="Proteomes" id="UP000009227"/>
    </source>
</evidence>
<dbReference type="Proteomes" id="UP000009227">
    <property type="component" value="Chromosome"/>
</dbReference>
<evidence type="ECO:0000313" key="1">
    <source>
        <dbReference type="EMBL" id="AEF95904.1"/>
    </source>
</evidence>
<dbReference type="OrthoDB" id="372479at2157"/>
<keyword evidence="2" id="KW-1185">Reference proteome</keyword>
<gene>
    <name evidence="1" type="ordered locus">Metig_0348</name>
</gene>
<dbReference type="RefSeq" id="WP_013798513.1">
    <property type="nucleotide sequence ID" value="NC_015562.1"/>
</dbReference>
<accession>F6BAU0</accession>
<dbReference type="AlphaFoldDB" id="F6BAU0"/>
<name>F6BAU0_METIK</name>
<dbReference type="HOGENOM" id="CLU_1159061_0_0_2"/>
<organism evidence="2">
    <name type="scientific">Methanotorris igneus (strain DSM 5666 / JCM 11834 / Kol 5)</name>
    <dbReference type="NCBI Taxonomy" id="880724"/>
    <lineage>
        <taxon>Archaea</taxon>
        <taxon>Methanobacteriati</taxon>
        <taxon>Methanobacteriota</taxon>
        <taxon>Methanomada group</taxon>
        <taxon>Methanococci</taxon>
        <taxon>Methanococcales</taxon>
        <taxon>Methanocaldococcaceae</taxon>
        <taxon>Methanotorris</taxon>
    </lineage>
</organism>
<dbReference type="GeneID" id="10643185"/>
<dbReference type="KEGG" id="mig:Metig_0348"/>